<organism evidence="2 3">
    <name type="scientific">Lophiotrema nucula</name>
    <dbReference type="NCBI Taxonomy" id="690887"/>
    <lineage>
        <taxon>Eukaryota</taxon>
        <taxon>Fungi</taxon>
        <taxon>Dikarya</taxon>
        <taxon>Ascomycota</taxon>
        <taxon>Pezizomycotina</taxon>
        <taxon>Dothideomycetes</taxon>
        <taxon>Pleosporomycetidae</taxon>
        <taxon>Pleosporales</taxon>
        <taxon>Lophiotremataceae</taxon>
        <taxon>Lophiotrema</taxon>
    </lineage>
</organism>
<name>A0A6A5Z873_9PLEO</name>
<sequence>MAAEFGSYPKRELGARESWAPATGATLSKTWPRTLALFNPSPIETLTATQPDASSSASVRTPTMEETPAPTQSAGGHSAVATNDDSLGPPLLKLPDELLLKIVGYHAPSVQYLERPRAELRNLSLASRRLHRITGEILYSQLNIKKKTDSRRVIPQLARALTETQHLRNNFKSASGTHRHHDTAPLAPQIADQLLGDIRGYRNHDALRNGLLTGNLDAAFAHILLLLPALEELELTYDFATNSGGVQNFHSHVLDALDAATAPTPGHHGFTNLARIVLVFDEIAKVPWTGSFLAIPSLKSVCLGRVTIDTEHWTCDTNSSLVQRLMILYADETLPSRLVTLLESFANLKELVIDLEDCYMNEPWNVVQMHEALLLQKHALEYLDVWSNEVYSMFQDPVGTPLPSLKEFVKLRYLGLTDSIIFGETPAENIEPSTAAHLLSNLFPPSLEEFRHRVWSGRRPEQARYHEPSRMRIDWWKSVWPVAHMPSQFPSLQNVAYQRYHPYHRGLNVWYWPSHEG</sequence>
<dbReference type="SUPFAM" id="SSF52047">
    <property type="entry name" value="RNI-like"/>
    <property type="match status" value="1"/>
</dbReference>
<dbReference type="Proteomes" id="UP000799770">
    <property type="component" value="Unassembled WGS sequence"/>
</dbReference>
<accession>A0A6A5Z873</accession>
<dbReference type="EMBL" id="ML977323">
    <property type="protein sequence ID" value="KAF2115376.1"/>
    <property type="molecule type" value="Genomic_DNA"/>
</dbReference>
<feature type="region of interest" description="Disordered" evidence="1">
    <location>
        <begin position="45"/>
        <end position="83"/>
    </location>
</feature>
<reference evidence="2" key="1">
    <citation type="journal article" date="2020" name="Stud. Mycol.">
        <title>101 Dothideomycetes genomes: a test case for predicting lifestyles and emergence of pathogens.</title>
        <authorList>
            <person name="Haridas S."/>
            <person name="Albert R."/>
            <person name="Binder M."/>
            <person name="Bloem J."/>
            <person name="Labutti K."/>
            <person name="Salamov A."/>
            <person name="Andreopoulos B."/>
            <person name="Baker S."/>
            <person name="Barry K."/>
            <person name="Bills G."/>
            <person name="Bluhm B."/>
            <person name="Cannon C."/>
            <person name="Castanera R."/>
            <person name="Culley D."/>
            <person name="Daum C."/>
            <person name="Ezra D."/>
            <person name="Gonzalez J."/>
            <person name="Henrissat B."/>
            <person name="Kuo A."/>
            <person name="Liang C."/>
            <person name="Lipzen A."/>
            <person name="Lutzoni F."/>
            <person name="Magnuson J."/>
            <person name="Mondo S."/>
            <person name="Nolan M."/>
            <person name="Ohm R."/>
            <person name="Pangilinan J."/>
            <person name="Park H.-J."/>
            <person name="Ramirez L."/>
            <person name="Alfaro M."/>
            <person name="Sun H."/>
            <person name="Tritt A."/>
            <person name="Yoshinaga Y."/>
            <person name="Zwiers L.-H."/>
            <person name="Turgeon B."/>
            <person name="Goodwin S."/>
            <person name="Spatafora J."/>
            <person name="Crous P."/>
            <person name="Grigoriev I."/>
        </authorList>
    </citation>
    <scope>NUCLEOTIDE SEQUENCE</scope>
    <source>
        <strain evidence="2">CBS 627.86</strain>
    </source>
</reference>
<gene>
    <name evidence="2" type="ORF">BDV96DRAFT_599720</name>
</gene>
<evidence type="ECO:0000313" key="3">
    <source>
        <dbReference type="Proteomes" id="UP000799770"/>
    </source>
</evidence>
<protein>
    <submittedName>
        <fullName evidence="2">Uncharacterized protein</fullName>
    </submittedName>
</protein>
<evidence type="ECO:0000256" key="1">
    <source>
        <dbReference type="SAM" id="MobiDB-lite"/>
    </source>
</evidence>
<keyword evidence="3" id="KW-1185">Reference proteome</keyword>
<dbReference type="OrthoDB" id="3792707at2759"/>
<evidence type="ECO:0000313" key="2">
    <source>
        <dbReference type="EMBL" id="KAF2115376.1"/>
    </source>
</evidence>
<proteinExistence type="predicted"/>
<feature type="compositionally biased region" description="Polar residues" evidence="1">
    <location>
        <begin position="45"/>
        <end position="61"/>
    </location>
</feature>
<dbReference type="AlphaFoldDB" id="A0A6A5Z873"/>
<feature type="compositionally biased region" description="Polar residues" evidence="1">
    <location>
        <begin position="69"/>
        <end position="83"/>
    </location>
</feature>